<keyword evidence="2" id="KW-0812">Transmembrane</keyword>
<keyword evidence="2" id="KW-1133">Transmembrane helix</keyword>
<evidence type="ECO:0000313" key="3">
    <source>
        <dbReference type="EMBL" id="MQL98689.1"/>
    </source>
</evidence>
<sequence length="617" mass="68864">MPLQLGAPGSEVSQARECARGLSQYSGTVEVLSSSWTPSLLGRVVVQLRERWQWDSDLLWWFGWSPQFFGFTCVVERQLDPTSVTARLRVVVLCVEVCHGVGTVVIVVSERRLTAFGLIGCGVPSWWHSCVCVPWWYLVMLGGEVEVMHLGDQLLRCHCIQAAINIIQSSIEMVETSGHMELHLHHLSTDEISKRGLIRRLFIDSNISFISLSINWLRLGVFINIIFISFIFINFIFLICLCLTLEVPCDNLVKHLIAHPMSSSAMDRKKLQIRMNDELRKTIIPMLCSALGMSPGTLTGLWRTRTVMGCKLLSLGTHEKKGSQSREELGRRKETREGGDTRERQTLLWRPRGRRVSGCLCVLIFVFITPSCQHCLGFLEVSSPPPTPPEVLSLVGAVGAPRRLADQRHRRRCTPPPPPPPLLASSSLFLFSSLSSFRDYTLPINVDDDEDDDDDDDDDDLDPEFTTVARASRRSYAEEYDRRRGLGTSVSGLARCSGCQLLLYHSTFDAFGEFGRILQTLCYLDHLRIGRDPSTYRDHIATGPGVATPSEVTVDRAVVNSGSGPSPENRDLPFFQSKKILSLKTKSDEETPNSSPSPPSFSSKITSPSSPKALDMN</sequence>
<feature type="region of interest" description="Disordered" evidence="1">
    <location>
        <begin position="583"/>
        <end position="617"/>
    </location>
</feature>
<dbReference type="Proteomes" id="UP000652761">
    <property type="component" value="Unassembled WGS sequence"/>
</dbReference>
<evidence type="ECO:0000313" key="4">
    <source>
        <dbReference type="Proteomes" id="UP000652761"/>
    </source>
</evidence>
<evidence type="ECO:0000256" key="2">
    <source>
        <dbReference type="SAM" id="Phobius"/>
    </source>
</evidence>
<feature type="region of interest" description="Disordered" evidence="1">
    <location>
        <begin position="557"/>
        <end position="576"/>
    </location>
</feature>
<dbReference type="AlphaFoldDB" id="A0A843W6B4"/>
<feature type="region of interest" description="Disordered" evidence="1">
    <location>
        <begin position="319"/>
        <end position="343"/>
    </location>
</feature>
<protein>
    <submittedName>
        <fullName evidence="3">Uncharacterized protein</fullName>
    </submittedName>
</protein>
<name>A0A843W6B4_COLES</name>
<dbReference type="EMBL" id="NMUH01002224">
    <property type="protein sequence ID" value="MQL98689.1"/>
    <property type="molecule type" value="Genomic_DNA"/>
</dbReference>
<proteinExistence type="predicted"/>
<keyword evidence="4" id="KW-1185">Reference proteome</keyword>
<feature type="transmembrane region" description="Helical" evidence="2">
    <location>
        <begin position="225"/>
        <end position="245"/>
    </location>
</feature>
<accession>A0A843W6B4</accession>
<reference evidence="3" key="1">
    <citation type="submission" date="2017-07" db="EMBL/GenBank/DDBJ databases">
        <title>Taro Niue Genome Assembly and Annotation.</title>
        <authorList>
            <person name="Atibalentja N."/>
            <person name="Keating K."/>
            <person name="Fields C.J."/>
        </authorList>
    </citation>
    <scope>NUCLEOTIDE SEQUENCE</scope>
    <source>
        <strain evidence="3">Niue_2</strain>
        <tissue evidence="3">Leaf</tissue>
    </source>
</reference>
<evidence type="ECO:0000256" key="1">
    <source>
        <dbReference type="SAM" id="MobiDB-lite"/>
    </source>
</evidence>
<organism evidence="3 4">
    <name type="scientific">Colocasia esculenta</name>
    <name type="common">Wild taro</name>
    <name type="synonym">Arum esculentum</name>
    <dbReference type="NCBI Taxonomy" id="4460"/>
    <lineage>
        <taxon>Eukaryota</taxon>
        <taxon>Viridiplantae</taxon>
        <taxon>Streptophyta</taxon>
        <taxon>Embryophyta</taxon>
        <taxon>Tracheophyta</taxon>
        <taxon>Spermatophyta</taxon>
        <taxon>Magnoliopsida</taxon>
        <taxon>Liliopsida</taxon>
        <taxon>Araceae</taxon>
        <taxon>Aroideae</taxon>
        <taxon>Colocasieae</taxon>
        <taxon>Colocasia</taxon>
    </lineage>
</organism>
<feature type="compositionally biased region" description="Low complexity" evidence="1">
    <location>
        <begin position="600"/>
        <end position="611"/>
    </location>
</feature>
<keyword evidence="2" id="KW-0472">Membrane</keyword>
<gene>
    <name evidence="3" type="ORF">Taro_031403</name>
</gene>
<comment type="caution">
    <text evidence="3">The sequence shown here is derived from an EMBL/GenBank/DDBJ whole genome shotgun (WGS) entry which is preliminary data.</text>
</comment>